<protein>
    <recommendedName>
        <fullName evidence="4">Thioredoxin-like protein AAED1</fullName>
    </recommendedName>
</protein>
<dbReference type="InterPro" id="IPR032801">
    <property type="entry name" value="PXL2A/B/C"/>
</dbReference>
<organism evidence="2 3">
    <name type="scientific">Oleoguttula mirabilis</name>
    <dbReference type="NCBI Taxonomy" id="1507867"/>
    <lineage>
        <taxon>Eukaryota</taxon>
        <taxon>Fungi</taxon>
        <taxon>Dikarya</taxon>
        <taxon>Ascomycota</taxon>
        <taxon>Pezizomycotina</taxon>
        <taxon>Dothideomycetes</taxon>
        <taxon>Dothideomycetidae</taxon>
        <taxon>Mycosphaerellales</taxon>
        <taxon>Teratosphaeriaceae</taxon>
        <taxon>Oleoguttula</taxon>
    </lineage>
</organism>
<dbReference type="Pfam" id="PF13911">
    <property type="entry name" value="AhpC-TSA_2"/>
    <property type="match status" value="1"/>
</dbReference>
<dbReference type="SUPFAM" id="SSF52833">
    <property type="entry name" value="Thioredoxin-like"/>
    <property type="match status" value="1"/>
</dbReference>
<dbReference type="EMBL" id="JAVFHQ010000091">
    <property type="protein sequence ID" value="KAK4539522.1"/>
    <property type="molecule type" value="Genomic_DNA"/>
</dbReference>
<keyword evidence="3" id="KW-1185">Reference proteome</keyword>
<reference evidence="2 3" key="1">
    <citation type="submission" date="2021-11" db="EMBL/GenBank/DDBJ databases">
        <title>Black yeast isolated from Biological Soil Crust.</title>
        <authorList>
            <person name="Kurbessoian T."/>
        </authorList>
    </citation>
    <scope>NUCLEOTIDE SEQUENCE [LARGE SCALE GENOMIC DNA]</scope>
    <source>
        <strain evidence="2 3">CCFEE 5522</strain>
    </source>
</reference>
<name>A0AAV9J5E3_9PEZI</name>
<dbReference type="PANTHER" id="PTHR28630">
    <property type="match status" value="1"/>
</dbReference>
<feature type="region of interest" description="Disordered" evidence="1">
    <location>
        <begin position="1"/>
        <end position="93"/>
    </location>
</feature>
<feature type="compositionally biased region" description="Low complexity" evidence="1">
    <location>
        <begin position="32"/>
        <end position="80"/>
    </location>
</feature>
<dbReference type="AlphaFoldDB" id="A0AAV9J5E3"/>
<sequence>MARDRSVSPVGASRFERPYAPPSRTASKKRNSPTSPTSTSTSANTMSFSHASQPSSASTMQSSTTAPSSADTAPSSADTSPRPPTTPSHHKPAIIMHSPARSFPSAASDADPDTDDWFARFRSDPDLSLARSDDCPDRATLAAVYDLPIYQSDGTAQPFGSLYDPAYALHQRQLVLFVRHFYCGACQAYLQALSTGITKEDYFGIPVPTSIFVIGCGKPDLIPTYKKMTGCPFPIFADPSRQLFKKLGMSVSMNIGAKRPEYMAEISAPRWAYGQVTTIRKSLKDPDGIRKRDIVRGGNMMQIGGEFLFDEGEVVWCHRMRNYRNHAEVAVLRKLLELDE</sequence>
<evidence type="ECO:0000313" key="2">
    <source>
        <dbReference type="EMBL" id="KAK4539522.1"/>
    </source>
</evidence>
<dbReference type="InterPro" id="IPR036249">
    <property type="entry name" value="Thioredoxin-like_sf"/>
</dbReference>
<comment type="caution">
    <text evidence="2">The sequence shown here is derived from an EMBL/GenBank/DDBJ whole genome shotgun (WGS) entry which is preliminary data.</text>
</comment>
<proteinExistence type="predicted"/>
<dbReference type="Gene3D" id="3.40.30.10">
    <property type="entry name" value="Glutaredoxin"/>
    <property type="match status" value="1"/>
</dbReference>
<dbReference type="CDD" id="cd02970">
    <property type="entry name" value="PRX_like2"/>
    <property type="match status" value="1"/>
</dbReference>
<evidence type="ECO:0000256" key="1">
    <source>
        <dbReference type="SAM" id="MobiDB-lite"/>
    </source>
</evidence>
<evidence type="ECO:0008006" key="4">
    <source>
        <dbReference type="Google" id="ProtNLM"/>
    </source>
</evidence>
<evidence type="ECO:0000313" key="3">
    <source>
        <dbReference type="Proteomes" id="UP001324427"/>
    </source>
</evidence>
<gene>
    <name evidence="2" type="ORF">LTR36_010867</name>
</gene>
<dbReference type="Proteomes" id="UP001324427">
    <property type="component" value="Unassembled WGS sequence"/>
</dbReference>
<accession>A0AAV9J5E3</accession>
<dbReference type="PANTHER" id="PTHR28630:SF3">
    <property type="entry name" value="PEROXIREDOXIN-LIKE 2C"/>
    <property type="match status" value="1"/>
</dbReference>